<gene>
    <name evidence="2" type="ORF">LY79DRAFT_659034</name>
</gene>
<feature type="region of interest" description="Disordered" evidence="1">
    <location>
        <begin position="144"/>
        <end position="170"/>
    </location>
</feature>
<proteinExistence type="predicted"/>
<keyword evidence="3" id="KW-1185">Reference proteome</keyword>
<dbReference type="AlphaFoldDB" id="A0AAD8Q045"/>
<evidence type="ECO:0000256" key="1">
    <source>
        <dbReference type="SAM" id="MobiDB-lite"/>
    </source>
</evidence>
<dbReference type="GeneID" id="85446974"/>
<evidence type="ECO:0000313" key="3">
    <source>
        <dbReference type="Proteomes" id="UP001230504"/>
    </source>
</evidence>
<evidence type="ECO:0000313" key="2">
    <source>
        <dbReference type="EMBL" id="KAK1593325.1"/>
    </source>
</evidence>
<dbReference type="Proteomes" id="UP001230504">
    <property type="component" value="Unassembled WGS sequence"/>
</dbReference>
<feature type="compositionally biased region" description="Basic and acidic residues" evidence="1">
    <location>
        <begin position="147"/>
        <end position="163"/>
    </location>
</feature>
<protein>
    <submittedName>
        <fullName evidence="2">Uncharacterized protein</fullName>
    </submittedName>
</protein>
<feature type="region of interest" description="Disordered" evidence="1">
    <location>
        <begin position="1"/>
        <end position="52"/>
    </location>
</feature>
<dbReference type="RefSeq" id="XP_060414636.1">
    <property type="nucleotide sequence ID" value="XM_060562734.1"/>
</dbReference>
<reference evidence="2" key="1">
    <citation type="submission" date="2021-06" db="EMBL/GenBank/DDBJ databases">
        <title>Comparative genomics, transcriptomics and evolutionary studies reveal genomic signatures of adaptation to plant cell wall in hemibiotrophic fungi.</title>
        <authorList>
            <consortium name="DOE Joint Genome Institute"/>
            <person name="Baroncelli R."/>
            <person name="Diaz J.F."/>
            <person name="Benocci T."/>
            <person name="Peng M."/>
            <person name="Battaglia E."/>
            <person name="Haridas S."/>
            <person name="Andreopoulos W."/>
            <person name="Labutti K."/>
            <person name="Pangilinan J."/>
            <person name="Floch G.L."/>
            <person name="Makela M.R."/>
            <person name="Henrissat B."/>
            <person name="Grigoriev I.V."/>
            <person name="Crouch J.A."/>
            <person name="De Vries R.P."/>
            <person name="Sukno S.A."/>
            <person name="Thon M.R."/>
        </authorList>
    </citation>
    <scope>NUCLEOTIDE SEQUENCE</scope>
    <source>
        <strain evidence="2">CBS 125086</strain>
    </source>
</reference>
<organism evidence="2 3">
    <name type="scientific">Colletotrichum navitas</name>
    <dbReference type="NCBI Taxonomy" id="681940"/>
    <lineage>
        <taxon>Eukaryota</taxon>
        <taxon>Fungi</taxon>
        <taxon>Dikarya</taxon>
        <taxon>Ascomycota</taxon>
        <taxon>Pezizomycotina</taxon>
        <taxon>Sordariomycetes</taxon>
        <taxon>Hypocreomycetidae</taxon>
        <taxon>Glomerellales</taxon>
        <taxon>Glomerellaceae</taxon>
        <taxon>Colletotrichum</taxon>
        <taxon>Colletotrichum graminicola species complex</taxon>
    </lineage>
</organism>
<dbReference type="EMBL" id="JAHLJV010000026">
    <property type="protein sequence ID" value="KAK1593325.1"/>
    <property type="molecule type" value="Genomic_DNA"/>
</dbReference>
<sequence length="170" mass="18388">MSPPPPPLGMSPSSRALRTRSVGRCEEGTGRNLNYQNDRLHAPPDATGDNTNSWLTAVRATYTPHDSSGIPNGLKPLADALGPVMFQRREIANNDSTLRCTGSRHTCSSSLTRQRSLVNYWAETKDSGLPTGFVFVLGAFAGSQGERSTKNTHDKTQRGKDNSGRTAWTG</sequence>
<comment type="caution">
    <text evidence="2">The sequence shown here is derived from an EMBL/GenBank/DDBJ whole genome shotgun (WGS) entry which is preliminary data.</text>
</comment>
<name>A0AAD8Q045_9PEZI</name>
<accession>A0AAD8Q045</accession>